<feature type="region of interest" description="Disordered" evidence="1">
    <location>
        <begin position="185"/>
        <end position="235"/>
    </location>
</feature>
<comment type="caution">
    <text evidence="2">The sequence shown here is derived from an EMBL/GenBank/DDBJ whole genome shotgun (WGS) entry which is preliminary data.</text>
</comment>
<dbReference type="PANTHER" id="PTHR46767:SF2">
    <property type="entry name" value="LIM DOMAIN 7B"/>
    <property type="match status" value="1"/>
</dbReference>
<sequence length="442" mass="49243">MNTLSTPMAGLDNVNVFLRACGTLGLHEAQLFHPGDLQDLSTRATLRRVEGKRRLKNVLITIYWLGRKAQVDPFYSGPQLNLRAFEGLLGIALSKALEEAPRGSVRDSGSSEVCYPERGDQLPPLTHSQPPGYSREDSVESFKSVLSFDSVESRTLSFMSDSILRAGSEDSSSDAEAENCFRMESAEGRDSGQSNGRIVPAPLQRKKQEEYPIKGYPPSPLTSVAPPPLRPPLPQLPDVEAFLQWAYHSDSDSDADRPDPDVFADDLASRRFRSPSPATATNFAVPMSPQGTLRLWTGSPRLFRIDTLPRHTAVSSPSSGSTAVSQFLPSPFHDPPSSSVTPTLLSEVERSIDEELLRALCEEDSEDGREDADPVRDDLYARRVELALHQTSSNPGYNRFLPRYWTPEEEVHVRTIRLGSQRRPWYHKMQGFSRKTTDSFRL</sequence>
<dbReference type="PANTHER" id="PTHR46767">
    <property type="entry name" value="LIM DOMAIN ONLY PROTEIN 7"/>
    <property type="match status" value="1"/>
</dbReference>
<evidence type="ECO:0000313" key="3">
    <source>
        <dbReference type="Proteomes" id="UP001356427"/>
    </source>
</evidence>
<gene>
    <name evidence="2" type="ORF">J4Q44_G00052330</name>
</gene>
<feature type="region of interest" description="Disordered" evidence="1">
    <location>
        <begin position="100"/>
        <end position="136"/>
    </location>
</feature>
<feature type="compositionally biased region" description="Pro residues" evidence="1">
    <location>
        <begin position="215"/>
        <end position="235"/>
    </location>
</feature>
<dbReference type="SUPFAM" id="SSF47576">
    <property type="entry name" value="Calponin-homology domain, CH-domain"/>
    <property type="match status" value="1"/>
</dbReference>
<dbReference type="InterPro" id="IPR036872">
    <property type="entry name" value="CH_dom_sf"/>
</dbReference>
<dbReference type="EMBL" id="JAGTTL010000003">
    <property type="protein sequence ID" value="KAK6325891.1"/>
    <property type="molecule type" value="Genomic_DNA"/>
</dbReference>
<dbReference type="AlphaFoldDB" id="A0AAN8NEN1"/>
<dbReference type="GO" id="GO:0030155">
    <property type="term" value="P:regulation of cell adhesion"/>
    <property type="evidence" value="ECO:0007669"/>
    <property type="project" value="InterPro"/>
</dbReference>
<dbReference type="InterPro" id="IPR029978">
    <property type="entry name" value="LMO-7"/>
</dbReference>
<protein>
    <submittedName>
        <fullName evidence="2">Uncharacterized protein</fullName>
    </submittedName>
</protein>
<dbReference type="GO" id="GO:0023051">
    <property type="term" value="P:regulation of signaling"/>
    <property type="evidence" value="ECO:0007669"/>
    <property type="project" value="InterPro"/>
</dbReference>
<organism evidence="2 3">
    <name type="scientific">Coregonus suidteri</name>
    <dbReference type="NCBI Taxonomy" id="861788"/>
    <lineage>
        <taxon>Eukaryota</taxon>
        <taxon>Metazoa</taxon>
        <taxon>Chordata</taxon>
        <taxon>Craniata</taxon>
        <taxon>Vertebrata</taxon>
        <taxon>Euteleostomi</taxon>
        <taxon>Actinopterygii</taxon>
        <taxon>Neopterygii</taxon>
        <taxon>Teleostei</taxon>
        <taxon>Protacanthopterygii</taxon>
        <taxon>Salmoniformes</taxon>
        <taxon>Salmonidae</taxon>
        <taxon>Coregoninae</taxon>
        <taxon>Coregonus</taxon>
    </lineage>
</organism>
<reference evidence="2 3" key="1">
    <citation type="submission" date="2021-04" db="EMBL/GenBank/DDBJ databases">
        <authorList>
            <person name="De Guttry C."/>
            <person name="Zahm M."/>
            <person name="Klopp C."/>
            <person name="Cabau C."/>
            <person name="Louis A."/>
            <person name="Berthelot C."/>
            <person name="Parey E."/>
            <person name="Roest Crollius H."/>
            <person name="Montfort J."/>
            <person name="Robinson-Rechavi M."/>
            <person name="Bucao C."/>
            <person name="Bouchez O."/>
            <person name="Gislard M."/>
            <person name="Lluch J."/>
            <person name="Milhes M."/>
            <person name="Lampietro C."/>
            <person name="Lopez Roques C."/>
            <person name="Donnadieu C."/>
            <person name="Braasch I."/>
            <person name="Desvignes T."/>
            <person name="Postlethwait J."/>
            <person name="Bobe J."/>
            <person name="Wedekind C."/>
            <person name="Guiguen Y."/>
        </authorList>
    </citation>
    <scope>NUCLEOTIDE SEQUENCE [LARGE SCALE GENOMIC DNA]</scope>
    <source>
        <strain evidence="2">Cs_M1</strain>
        <tissue evidence="2">Blood</tissue>
    </source>
</reference>
<evidence type="ECO:0000256" key="1">
    <source>
        <dbReference type="SAM" id="MobiDB-lite"/>
    </source>
</evidence>
<dbReference type="Gene3D" id="1.10.418.10">
    <property type="entry name" value="Calponin-like domain"/>
    <property type="match status" value="1"/>
</dbReference>
<evidence type="ECO:0000313" key="2">
    <source>
        <dbReference type="EMBL" id="KAK6325891.1"/>
    </source>
</evidence>
<accession>A0AAN8NEN1</accession>
<dbReference type="Proteomes" id="UP001356427">
    <property type="component" value="Unassembled WGS sequence"/>
</dbReference>
<name>A0AAN8NEN1_9TELE</name>
<proteinExistence type="predicted"/>
<keyword evidence="3" id="KW-1185">Reference proteome</keyword>